<dbReference type="EMBL" id="CP026100">
    <property type="protein sequence ID" value="AYV44895.1"/>
    <property type="molecule type" value="Genomic_DNA"/>
</dbReference>
<dbReference type="EMBL" id="PJRQ01000012">
    <property type="protein sequence ID" value="PLR18100.1"/>
    <property type="molecule type" value="Genomic_DNA"/>
</dbReference>
<dbReference type="AlphaFoldDB" id="A0A2N5CWC9"/>
<keyword evidence="5" id="KW-1185">Reference proteome</keyword>
<protein>
    <submittedName>
        <fullName evidence="3">YbjN domain-containing protein</fullName>
    </submittedName>
</protein>
<gene>
    <name evidence="2" type="ORF">C1707_00685</name>
    <name evidence="3" type="ORF">CFHF_07200</name>
</gene>
<dbReference type="Proteomes" id="UP000234483">
    <property type="component" value="Unassembled WGS sequence"/>
</dbReference>
<evidence type="ECO:0000313" key="5">
    <source>
        <dbReference type="Proteomes" id="UP000281192"/>
    </source>
</evidence>
<reference evidence="2 5" key="2">
    <citation type="submission" date="2018-01" db="EMBL/GenBank/DDBJ databases">
        <title>Complete genome sequence of Caulobacter flavus RHGG3.</title>
        <authorList>
            <person name="Yang E."/>
        </authorList>
    </citation>
    <scope>NUCLEOTIDE SEQUENCE [LARGE SCALE GENOMIC DNA]</scope>
    <source>
        <strain evidence="2 5">RHGG3</strain>
    </source>
</reference>
<evidence type="ECO:0000313" key="3">
    <source>
        <dbReference type="EMBL" id="PLR18100.1"/>
    </source>
</evidence>
<feature type="signal peptide" evidence="1">
    <location>
        <begin position="1"/>
        <end position="22"/>
    </location>
</feature>
<reference evidence="3 4" key="1">
    <citation type="submission" date="2017-12" db="EMBL/GenBank/DDBJ databases">
        <title>The genome sequence of Caulobacter flavus CGMCC1 15093.</title>
        <authorList>
            <person name="Gao J."/>
            <person name="Mao X."/>
            <person name="Sun J."/>
        </authorList>
    </citation>
    <scope>NUCLEOTIDE SEQUENCE [LARGE SCALE GENOMIC DNA]</scope>
    <source>
        <strain evidence="3 4">CGMCC1 15093</strain>
    </source>
</reference>
<dbReference type="InterPro" id="IPR019660">
    <property type="entry name" value="Put_sensory_transdc_reg_YbjN"/>
</dbReference>
<proteinExistence type="predicted"/>
<evidence type="ECO:0000313" key="2">
    <source>
        <dbReference type="EMBL" id="AYV44895.1"/>
    </source>
</evidence>
<sequence>MKTSMPLLLAAAMAFAPAAALAASKPIHVDGMTGPEVVKWLQDAGYKAELTTDKTGDPLIKSAANGVNFDIYFYDCTAKPRCKALQFSAGFDLKAPLSAGKINEWNRDNRYLKAYIDDDGDPYVQYDVNLNAGRTIEVLDDDYGVWTSMIDDFTKFIGW</sequence>
<dbReference type="OrthoDB" id="33037at2"/>
<organism evidence="3 4">
    <name type="scientific">Caulobacter flavus</name>
    <dbReference type="NCBI Taxonomy" id="1679497"/>
    <lineage>
        <taxon>Bacteria</taxon>
        <taxon>Pseudomonadati</taxon>
        <taxon>Pseudomonadota</taxon>
        <taxon>Alphaproteobacteria</taxon>
        <taxon>Caulobacterales</taxon>
        <taxon>Caulobacteraceae</taxon>
        <taxon>Caulobacter</taxon>
    </lineage>
</organism>
<dbReference type="Proteomes" id="UP000281192">
    <property type="component" value="Chromosome"/>
</dbReference>
<name>A0A2N5CWC9_9CAUL</name>
<dbReference type="Pfam" id="PF10722">
    <property type="entry name" value="YbjN"/>
    <property type="match status" value="1"/>
</dbReference>
<keyword evidence="1" id="KW-0732">Signal</keyword>
<dbReference type="KEGG" id="cfh:C1707_00685"/>
<evidence type="ECO:0000313" key="4">
    <source>
        <dbReference type="Proteomes" id="UP000234483"/>
    </source>
</evidence>
<dbReference type="RefSeq" id="WP_101712332.1">
    <property type="nucleotide sequence ID" value="NZ_CP026100.1"/>
</dbReference>
<feature type="chain" id="PRO_5044578027" evidence="1">
    <location>
        <begin position="23"/>
        <end position="159"/>
    </location>
</feature>
<dbReference type="CDD" id="cd17511">
    <property type="entry name" value="YbjN_AmyR-like"/>
    <property type="match status" value="1"/>
</dbReference>
<evidence type="ECO:0000256" key="1">
    <source>
        <dbReference type="SAM" id="SignalP"/>
    </source>
</evidence>
<accession>A0A2N5CWC9</accession>